<dbReference type="Proteomes" id="UP000789901">
    <property type="component" value="Unassembled WGS sequence"/>
</dbReference>
<dbReference type="EMBL" id="CAJVQB010030905">
    <property type="protein sequence ID" value="CAG8816190.1"/>
    <property type="molecule type" value="Genomic_DNA"/>
</dbReference>
<gene>
    <name evidence="1" type="ORF">GMARGA_LOCUS26473</name>
</gene>
<name>A0ABN7W4P7_GIGMA</name>
<proteinExistence type="predicted"/>
<protein>
    <submittedName>
        <fullName evidence="1">24769_t:CDS:1</fullName>
    </submittedName>
</protein>
<sequence>MPTLTQQEPDTADFDYFYIYYAQSFGIALFEDEQEDNLKAIPPNQELTTCYTRTTRTNKATHFFCAPSTTS</sequence>
<reference evidence="1 2" key="1">
    <citation type="submission" date="2021-06" db="EMBL/GenBank/DDBJ databases">
        <authorList>
            <person name="Kallberg Y."/>
            <person name="Tangrot J."/>
            <person name="Rosling A."/>
        </authorList>
    </citation>
    <scope>NUCLEOTIDE SEQUENCE [LARGE SCALE GENOMIC DNA]</scope>
    <source>
        <strain evidence="1 2">120-4 pot B 10/14</strain>
    </source>
</reference>
<accession>A0ABN7W4P7</accession>
<comment type="caution">
    <text evidence="1">The sequence shown here is derived from an EMBL/GenBank/DDBJ whole genome shotgun (WGS) entry which is preliminary data.</text>
</comment>
<evidence type="ECO:0000313" key="1">
    <source>
        <dbReference type="EMBL" id="CAG8816190.1"/>
    </source>
</evidence>
<feature type="non-terminal residue" evidence="1">
    <location>
        <position position="71"/>
    </location>
</feature>
<organism evidence="1 2">
    <name type="scientific">Gigaspora margarita</name>
    <dbReference type="NCBI Taxonomy" id="4874"/>
    <lineage>
        <taxon>Eukaryota</taxon>
        <taxon>Fungi</taxon>
        <taxon>Fungi incertae sedis</taxon>
        <taxon>Mucoromycota</taxon>
        <taxon>Glomeromycotina</taxon>
        <taxon>Glomeromycetes</taxon>
        <taxon>Diversisporales</taxon>
        <taxon>Gigasporaceae</taxon>
        <taxon>Gigaspora</taxon>
    </lineage>
</organism>
<keyword evidence="2" id="KW-1185">Reference proteome</keyword>
<evidence type="ECO:0000313" key="2">
    <source>
        <dbReference type="Proteomes" id="UP000789901"/>
    </source>
</evidence>